<feature type="compositionally biased region" description="Basic and acidic residues" evidence="10">
    <location>
        <begin position="105"/>
        <end position="115"/>
    </location>
</feature>
<evidence type="ECO:0000256" key="10">
    <source>
        <dbReference type="SAM" id="MobiDB-lite"/>
    </source>
</evidence>
<dbReference type="SUPFAM" id="SSF52540">
    <property type="entry name" value="P-loop containing nucleoside triphosphate hydrolases"/>
    <property type="match status" value="1"/>
</dbReference>
<name>A0AAV0Y3N4_9HEMI</name>
<feature type="region of interest" description="Disordered" evidence="10">
    <location>
        <begin position="97"/>
        <end position="136"/>
    </location>
</feature>
<comment type="caution">
    <text evidence="12">The sequence shown here is derived from an EMBL/GenBank/DDBJ whole genome shotgun (WGS) entry which is preliminary data.</text>
</comment>
<evidence type="ECO:0000256" key="9">
    <source>
        <dbReference type="RuleBase" id="RU003651"/>
    </source>
</evidence>
<reference evidence="12 13" key="1">
    <citation type="submission" date="2023-01" db="EMBL/GenBank/DDBJ databases">
        <authorList>
            <person name="Whitehead M."/>
        </authorList>
    </citation>
    <scope>NUCLEOTIDE SEQUENCE [LARGE SCALE GENOMIC DNA]</scope>
</reference>
<dbReference type="GO" id="GO:0016887">
    <property type="term" value="F:ATP hydrolysis activity"/>
    <property type="evidence" value="ECO:0007669"/>
    <property type="project" value="InterPro"/>
</dbReference>
<proteinExistence type="inferred from homology"/>
<dbReference type="GO" id="GO:0005737">
    <property type="term" value="C:cytoplasm"/>
    <property type="evidence" value="ECO:0007669"/>
    <property type="project" value="UniProtKB-SubCell"/>
</dbReference>
<dbReference type="Pfam" id="PF17862">
    <property type="entry name" value="AAA_lid_3"/>
    <property type="match status" value="1"/>
</dbReference>
<keyword evidence="4" id="KW-0963">Cytoplasm</keyword>
<comment type="subcellular location">
    <subcellularLocation>
        <location evidence="2">Cytoplasm</location>
    </subcellularLocation>
    <subcellularLocation>
        <location evidence="1">Nucleus</location>
    </subcellularLocation>
</comment>
<dbReference type="PROSITE" id="PS00674">
    <property type="entry name" value="AAA"/>
    <property type="match status" value="1"/>
</dbReference>
<evidence type="ECO:0000256" key="7">
    <source>
        <dbReference type="ARBA" id="ARBA00022942"/>
    </source>
</evidence>
<dbReference type="SMART" id="SM00382">
    <property type="entry name" value="AAA"/>
    <property type="match status" value="1"/>
</dbReference>
<accession>A0AAV0Y3N4</accession>
<dbReference type="FunFam" id="2.40.50.140:FF:000067">
    <property type="entry name" value="26S protease regulatory subunit 4"/>
    <property type="match status" value="1"/>
</dbReference>
<evidence type="ECO:0000256" key="6">
    <source>
        <dbReference type="ARBA" id="ARBA00022840"/>
    </source>
</evidence>
<dbReference type="InterPro" id="IPR012340">
    <property type="entry name" value="NA-bd_OB-fold"/>
</dbReference>
<evidence type="ECO:0000259" key="11">
    <source>
        <dbReference type="SMART" id="SM00382"/>
    </source>
</evidence>
<keyword evidence="5 9" id="KW-0547">Nucleotide-binding</keyword>
<dbReference type="GO" id="GO:0005634">
    <property type="term" value="C:nucleus"/>
    <property type="evidence" value="ECO:0007669"/>
    <property type="project" value="UniProtKB-SubCell"/>
</dbReference>
<evidence type="ECO:0000256" key="1">
    <source>
        <dbReference type="ARBA" id="ARBA00004123"/>
    </source>
</evidence>
<dbReference type="AlphaFoldDB" id="A0AAV0Y3N4"/>
<dbReference type="GO" id="GO:0000502">
    <property type="term" value="C:proteasome complex"/>
    <property type="evidence" value="ECO:0007669"/>
    <property type="project" value="UniProtKB-KW"/>
</dbReference>
<evidence type="ECO:0000256" key="8">
    <source>
        <dbReference type="ARBA" id="ARBA00023242"/>
    </source>
</evidence>
<evidence type="ECO:0000256" key="2">
    <source>
        <dbReference type="ARBA" id="ARBA00004496"/>
    </source>
</evidence>
<dbReference type="InterPro" id="IPR003959">
    <property type="entry name" value="ATPase_AAA_core"/>
</dbReference>
<dbReference type="FunFam" id="3.40.50.300:FF:000039">
    <property type="entry name" value="26S proteasome regulatory subunit 4"/>
    <property type="match status" value="1"/>
</dbReference>
<dbReference type="InterPro" id="IPR027417">
    <property type="entry name" value="P-loop_NTPase"/>
</dbReference>
<dbReference type="EMBL" id="CARXXK010001182">
    <property type="protein sequence ID" value="CAI6374247.1"/>
    <property type="molecule type" value="Genomic_DNA"/>
</dbReference>
<gene>
    <name evidence="12" type="ORF">MEUPH1_LOCUS27889</name>
</gene>
<dbReference type="InterPro" id="IPR032501">
    <property type="entry name" value="Prot_ATP_ID_OB_2nd"/>
</dbReference>
<dbReference type="FunFam" id="1.10.8.60:FF:000007">
    <property type="entry name" value="26S proteasome regulatory subunit 4"/>
    <property type="match status" value="1"/>
</dbReference>
<evidence type="ECO:0000256" key="4">
    <source>
        <dbReference type="ARBA" id="ARBA00022490"/>
    </source>
</evidence>
<comment type="similarity">
    <text evidence="3 9">Belongs to the AAA ATPase family.</text>
</comment>
<dbReference type="Pfam" id="PF16450">
    <property type="entry name" value="Prot_ATP_ID_OB_C"/>
    <property type="match status" value="1"/>
</dbReference>
<dbReference type="InterPro" id="IPR050221">
    <property type="entry name" value="26S_Proteasome_ATPase"/>
</dbReference>
<dbReference type="Pfam" id="PF00004">
    <property type="entry name" value="AAA"/>
    <property type="match status" value="1"/>
</dbReference>
<dbReference type="Gene3D" id="1.10.8.60">
    <property type="match status" value="1"/>
</dbReference>
<feature type="domain" description="AAA+ ATPase" evidence="11">
    <location>
        <begin position="313"/>
        <end position="452"/>
    </location>
</feature>
<evidence type="ECO:0000256" key="3">
    <source>
        <dbReference type="ARBA" id="ARBA00006914"/>
    </source>
</evidence>
<dbReference type="InterPro" id="IPR003593">
    <property type="entry name" value="AAA+_ATPase"/>
</dbReference>
<dbReference type="Gene3D" id="2.40.50.140">
    <property type="entry name" value="Nucleic acid-binding proteins"/>
    <property type="match status" value="1"/>
</dbReference>
<keyword evidence="7" id="KW-0647">Proteasome</keyword>
<dbReference type="GO" id="GO:0005524">
    <property type="term" value="F:ATP binding"/>
    <property type="evidence" value="ECO:0007669"/>
    <property type="project" value="UniProtKB-KW"/>
</dbReference>
<dbReference type="PANTHER" id="PTHR23073">
    <property type="entry name" value="26S PROTEASOME REGULATORY SUBUNIT"/>
    <property type="match status" value="1"/>
</dbReference>
<sequence>MTAAHSAARRDACEVVNTRSNSYGPNISNDISPVPSALASAGVLAQCPVVRPCCASAALSLFHDGVRAPITDSETLFVCRYVSRGCHSSALGLHSTTMGQSYSSGDEKKDKDKHKDKIRYKPPIPPRTYKKKKKTYGPDVASKLPEVYPHSKCRLKLLKLERIKDYLLMEEEFIVNQEKLKPQGEKNEQDRSKVDDLRGSPMAVGTLEEHIDDNHAIVSTSGLSKHYVSILSFVDRDQLEPGCTLLLNYKLHAVVGILADDTDPMVAMMKLDKAPLETYSDIGGLDQQIQEIKEAVELPLTHPEYYEEMGIQPPKGVILYGPPGTGKTLLAKAVANQTSATFLRVVGSELIQKYLGDGPKLVRELFRVAEQYSPSIVFIDEIDAIGTKRYDSNSGGEREIQRTMLELLNQLDGFDTRKDIKVIMATNRIESLDPALIRPGRIDRKIEFPLPNAKTKRHIFDIHTSRMALDGGVNLDELITIKDDISGADIKAICTEAGLMALRDRRMKITNEDFKKSKENILYRKKDNTPEQLYS</sequence>
<dbReference type="Gene3D" id="3.40.50.300">
    <property type="entry name" value="P-loop containing nucleotide triphosphate hydrolases"/>
    <property type="match status" value="1"/>
</dbReference>
<dbReference type="InterPro" id="IPR041569">
    <property type="entry name" value="AAA_lid_3"/>
</dbReference>
<keyword evidence="6 9" id="KW-0067">ATP-binding</keyword>
<evidence type="ECO:0000313" key="13">
    <source>
        <dbReference type="Proteomes" id="UP001160148"/>
    </source>
</evidence>
<evidence type="ECO:0000313" key="12">
    <source>
        <dbReference type="EMBL" id="CAI6374247.1"/>
    </source>
</evidence>
<dbReference type="InterPro" id="IPR003960">
    <property type="entry name" value="ATPase_AAA_CS"/>
</dbReference>
<evidence type="ECO:0000256" key="5">
    <source>
        <dbReference type="ARBA" id="ARBA00022741"/>
    </source>
</evidence>
<protein>
    <recommendedName>
        <fullName evidence="11">AAA+ ATPase domain-containing protein</fullName>
    </recommendedName>
</protein>
<dbReference type="CDD" id="cd19502">
    <property type="entry name" value="RecA-like_PAN_like"/>
    <property type="match status" value="1"/>
</dbReference>
<dbReference type="Proteomes" id="UP001160148">
    <property type="component" value="Unassembled WGS sequence"/>
</dbReference>
<keyword evidence="13" id="KW-1185">Reference proteome</keyword>
<organism evidence="12 13">
    <name type="scientific">Macrosiphum euphorbiae</name>
    <name type="common">potato aphid</name>
    <dbReference type="NCBI Taxonomy" id="13131"/>
    <lineage>
        <taxon>Eukaryota</taxon>
        <taxon>Metazoa</taxon>
        <taxon>Ecdysozoa</taxon>
        <taxon>Arthropoda</taxon>
        <taxon>Hexapoda</taxon>
        <taxon>Insecta</taxon>
        <taxon>Pterygota</taxon>
        <taxon>Neoptera</taxon>
        <taxon>Paraneoptera</taxon>
        <taxon>Hemiptera</taxon>
        <taxon>Sternorrhyncha</taxon>
        <taxon>Aphidomorpha</taxon>
        <taxon>Aphidoidea</taxon>
        <taxon>Aphididae</taxon>
        <taxon>Macrosiphini</taxon>
        <taxon>Macrosiphum</taxon>
    </lineage>
</organism>
<keyword evidence="8" id="KW-0539">Nucleus</keyword>